<protein>
    <submittedName>
        <fullName evidence="1">Starch binding domain containing protein-like</fullName>
    </submittedName>
</protein>
<sequence>MPLEFVGDKQWIQFGNGVDAKNRTEIPAVRVSEGVLPKGSTWTRNPIPACNDVPRMGGHNHKCSGPMFTPPIPGLYGFGPGACASGVASCTLEEMASRAMPYGIVDLVKVPDVPPGDYVLSFRWDCEQLPQVWSNCADVKIKIQGTAKPTKPFSPFSGCEACCAETLGPCANCTKCVNNKTGDCAYCWTPLKGFTFGAIPQ</sequence>
<accession>E8Z706</accession>
<reference evidence="1" key="2">
    <citation type="book" date="2010" name="PROCEEDINGS OF 13TH INTERNATIONAL CONFERENCE ON HARMFUL ALGAE" publisher="International Society For The Study of Harmful Algae" city="Hong Kong, China">
        <title>Dinoflagellate meta-transcriptomics enabled by spliced leader.</title>
        <editorList>
            <person name="Unknown A."/>
        </editorList>
        <authorList>
            <person name="Lin S."/>
            <person name="Zhang H."/>
        </authorList>
    </citation>
    <scope>NUCLEOTIDE SEQUENCE</scope>
    <source>
        <strain evidence="1">CCMP1975</strain>
    </source>
</reference>
<dbReference type="AlphaFoldDB" id="E8Z706"/>
<name>E8Z706_KARVE</name>
<dbReference type="EMBL" id="FJ600223">
    <property type="protein sequence ID" value="ACU45236.1"/>
    <property type="molecule type" value="mRNA"/>
</dbReference>
<evidence type="ECO:0000313" key="1">
    <source>
        <dbReference type="EMBL" id="ACU45236.1"/>
    </source>
</evidence>
<organism evidence="1">
    <name type="scientific">Karlodinium veneficum</name>
    <name type="common">Dinoflagellate</name>
    <name type="synonym">Karlodinium micrum</name>
    <dbReference type="NCBI Taxonomy" id="407301"/>
    <lineage>
        <taxon>Eukaryota</taxon>
        <taxon>Sar</taxon>
        <taxon>Alveolata</taxon>
        <taxon>Dinophyceae</taxon>
        <taxon>Gymnodiniales</taxon>
        <taxon>Kareniaceae</taxon>
        <taxon>Karlodinium</taxon>
    </lineage>
</organism>
<proteinExistence type="evidence at transcript level"/>
<reference evidence="1" key="1">
    <citation type="submission" date="2008-12" db="EMBL/GenBank/DDBJ databases">
        <authorList>
            <person name="Zhang H."/>
            <person name="Lin S."/>
        </authorList>
    </citation>
    <scope>NUCLEOTIDE SEQUENCE</scope>
    <source>
        <strain evidence="1">CCMP1975</strain>
    </source>
</reference>